<accession>A0A813JZQ4</accession>
<evidence type="ECO:0000256" key="1">
    <source>
        <dbReference type="SAM" id="MobiDB-lite"/>
    </source>
</evidence>
<feature type="region of interest" description="Disordered" evidence="1">
    <location>
        <begin position="98"/>
        <end position="120"/>
    </location>
</feature>
<feature type="compositionally biased region" description="Basic and acidic residues" evidence="1">
    <location>
        <begin position="213"/>
        <end position="223"/>
    </location>
</feature>
<feature type="compositionally biased region" description="Low complexity" evidence="1">
    <location>
        <begin position="510"/>
        <end position="522"/>
    </location>
</feature>
<organism evidence="2 3">
    <name type="scientific">Polarella glacialis</name>
    <name type="common">Dinoflagellate</name>
    <dbReference type="NCBI Taxonomy" id="89957"/>
    <lineage>
        <taxon>Eukaryota</taxon>
        <taxon>Sar</taxon>
        <taxon>Alveolata</taxon>
        <taxon>Dinophyceae</taxon>
        <taxon>Suessiales</taxon>
        <taxon>Suessiaceae</taxon>
        <taxon>Polarella</taxon>
    </lineage>
</organism>
<sequence>MSLQISSVRSDIYLYKAASQKHALWASSSRGLDVIRAFYEGVKHRFQVKDKQVEQLLSDSTEAALAESLLDMKRQKCSRALVLKQNLEVMLHFHRQRWKQRSNNNNSRNPSAAGVAAPPTSEEPFCYCCRGHHEARLQAEPSRPSKLPEFFCCDGPHSVTEPVPVSRACRGKAMARVALRLYIPHDKRSSRITPLGLLVRALGLPVGVRDRIGHSAKDGESHGGQDSLGFGTGGARGNQDHPCVRLFGVDFSKTAQVTELQDRLKNGSLTVYSDSLQELAIAVSSLRKLCLEYRADPVCLALRLVQPAACDADLFKGRSIGYATTGVPCAYMYFSDWSELMHWMNKLNLALLPERWWKMPEVCGKDDVSNLDLQTCRSRIQATKGHINTLRQTLPGWVIGSLVSGSFDEDLLDRRLPRRAERATWQAAERVDELLSGFANMGLCPGLLQHVMDNAKRNPQDFNQRLPFVAHAVAQHCPELLSACGAFVRQMEMDCIAEAEDEEEADKVEASSSVQEESGGQQTEEDAPRSPEEAPGDFVPGQRVSLQGLMQKAAQNGRSGTLKSWDAERGRWVVEVGHDLLAVRHSTIQTCSRTGNAVDHHWTHWRQAIWFVWSAYEQLNAAESAARSYHRCQTLAAMS</sequence>
<dbReference type="AlphaFoldDB" id="A0A813JZQ4"/>
<comment type="caution">
    <text evidence="2">The sequence shown here is derived from an EMBL/GenBank/DDBJ whole genome shotgun (WGS) entry which is preliminary data.</text>
</comment>
<dbReference type="EMBL" id="CAJNNW010027253">
    <property type="protein sequence ID" value="CAE8690422.1"/>
    <property type="molecule type" value="Genomic_DNA"/>
</dbReference>
<protein>
    <submittedName>
        <fullName evidence="2">Uncharacterized protein</fullName>
    </submittedName>
</protein>
<evidence type="ECO:0000313" key="3">
    <source>
        <dbReference type="Proteomes" id="UP000626109"/>
    </source>
</evidence>
<dbReference type="Proteomes" id="UP000626109">
    <property type="component" value="Unassembled WGS sequence"/>
</dbReference>
<evidence type="ECO:0000313" key="2">
    <source>
        <dbReference type="EMBL" id="CAE8690422.1"/>
    </source>
</evidence>
<feature type="region of interest" description="Disordered" evidence="1">
    <location>
        <begin position="213"/>
        <end position="232"/>
    </location>
</feature>
<gene>
    <name evidence="2" type="ORF">PGLA2088_LOCUS26944</name>
</gene>
<proteinExistence type="predicted"/>
<name>A0A813JZQ4_POLGL</name>
<reference evidence="2" key="1">
    <citation type="submission" date="2021-02" db="EMBL/GenBank/DDBJ databases">
        <authorList>
            <person name="Dougan E. K."/>
            <person name="Rhodes N."/>
            <person name="Thang M."/>
            <person name="Chan C."/>
        </authorList>
    </citation>
    <scope>NUCLEOTIDE SEQUENCE</scope>
</reference>
<feature type="region of interest" description="Disordered" evidence="1">
    <location>
        <begin position="500"/>
        <end position="540"/>
    </location>
</feature>